<gene>
    <name evidence="2" type="ORF">ACFOUW_36755</name>
</gene>
<organism evidence="2 3">
    <name type="scientific">Tenggerimyces flavus</name>
    <dbReference type="NCBI Taxonomy" id="1708749"/>
    <lineage>
        <taxon>Bacteria</taxon>
        <taxon>Bacillati</taxon>
        <taxon>Actinomycetota</taxon>
        <taxon>Actinomycetes</taxon>
        <taxon>Propionibacteriales</taxon>
        <taxon>Nocardioidaceae</taxon>
        <taxon>Tenggerimyces</taxon>
    </lineage>
</organism>
<protein>
    <submittedName>
        <fullName evidence="2">PadR family transcriptional regulator</fullName>
    </submittedName>
</protein>
<reference evidence="3" key="1">
    <citation type="journal article" date="2019" name="Int. J. Syst. Evol. Microbiol.">
        <title>The Global Catalogue of Microorganisms (GCM) 10K type strain sequencing project: providing services to taxonomists for standard genome sequencing and annotation.</title>
        <authorList>
            <consortium name="The Broad Institute Genomics Platform"/>
            <consortium name="The Broad Institute Genome Sequencing Center for Infectious Disease"/>
            <person name="Wu L."/>
            <person name="Ma J."/>
        </authorList>
    </citation>
    <scope>NUCLEOTIDE SEQUENCE [LARGE SCALE GENOMIC DNA]</scope>
    <source>
        <strain evidence="3">CGMCC 4.7241</strain>
    </source>
</reference>
<dbReference type="InterPro" id="IPR005149">
    <property type="entry name" value="Tscrpt_reg_PadR_N"/>
</dbReference>
<evidence type="ECO:0000313" key="3">
    <source>
        <dbReference type="Proteomes" id="UP001595699"/>
    </source>
</evidence>
<dbReference type="InterPro" id="IPR036390">
    <property type="entry name" value="WH_DNA-bd_sf"/>
</dbReference>
<sequence>MSLRALRTPLTMAILSLLREEPRHPYALQAQLRYRHVGEVVKLRGGSVYDAVRRLQSAGIVTEQETNRAGARPERTVYAITPEGEELLDSLLRDYVAMPAREYPVFPAGLAHIANLPKDEAVELLRERAGHVQDEYDHVAELTQPLLEGGMARLVLLETEYVQRLRQAELAWLREVAESITDGTLPWIEKVKQ</sequence>
<dbReference type="Gene3D" id="1.10.10.10">
    <property type="entry name" value="Winged helix-like DNA-binding domain superfamily/Winged helix DNA-binding domain"/>
    <property type="match status" value="1"/>
</dbReference>
<dbReference type="Proteomes" id="UP001595699">
    <property type="component" value="Unassembled WGS sequence"/>
</dbReference>
<comment type="caution">
    <text evidence="2">The sequence shown here is derived from an EMBL/GenBank/DDBJ whole genome shotgun (WGS) entry which is preliminary data.</text>
</comment>
<dbReference type="Pfam" id="PF03551">
    <property type="entry name" value="PadR"/>
    <property type="match status" value="1"/>
</dbReference>
<keyword evidence="3" id="KW-1185">Reference proteome</keyword>
<dbReference type="RefSeq" id="WP_239554196.1">
    <property type="nucleotide sequence ID" value="NZ_JAFBCM010000001.1"/>
</dbReference>
<dbReference type="InterPro" id="IPR052509">
    <property type="entry name" value="Metal_resp_DNA-bind_regulator"/>
</dbReference>
<dbReference type="PANTHER" id="PTHR33169">
    <property type="entry name" value="PADR-FAMILY TRANSCRIPTIONAL REGULATOR"/>
    <property type="match status" value="1"/>
</dbReference>
<name>A0ABV7YMK7_9ACTN</name>
<proteinExistence type="predicted"/>
<dbReference type="InterPro" id="IPR036388">
    <property type="entry name" value="WH-like_DNA-bd_sf"/>
</dbReference>
<accession>A0ABV7YMK7</accession>
<feature type="domain" description="Transcription regulator PadR N-terminal" evidence="1">
    <location>
        <begin position="14"/>
        <end position="88"/>
    </location>
</feature>
<dbReference type="EMBL" id="JBHRZH010000055">
    <property type="protein sequence ID" value="MFC3766426.1"/>
    <property type="molecule type" value="Genomic_DNA"/>
</dbReference>
<evidence type="ECO:0000259" key="1">
    <source>
        <dbReference type="Pfam" id="PF03551"/>
    </source>
</evidence>
<dbReference type="SUPFAM" id="SSF46785">
    <property type="entry name" value="Winged helix' DNA-binding domain"/>
    <property type="match status" value="1"/>
</dbReference>
<evidence type="ECO:0000313" key="2">
    <source>
        <dbReference type="EMBL" id="MFC3766426.1"/>
    </source>
</evidence>
<dbReference type="PANTHER" id="PTHR33169:SF27">
    <property type="entry name" value="TRANSCRIPTIONAL REGULATOR PADR FAMILY PROTEIN"/>
    <property type="match status" value="1"/>
</dbReference>